<name>A0A8R7QV06_TRIUA</name>
<proteinExistence type="predicted"/>
<sequence length="65" mass="7443">MWCCEDEAKASAQDKMQRGVVTSLSHKNAHLLKMWQPWAIGSLDSSNRCLFEHARCPHDLFQDAI</sequence>
<keyword evidence="2" id="KW-1185">Reference proteome</keyword>
<organism evidence="1 2">
    <name type="scientific">Triticum urartu</name>
    <name type="common">Red wild einkorn</name>
    <name type="synonym">Crithodium urartu</name>
    <dbReference type="NCBI Taxonomy" id="4572"/>
    <lineage>
        <taxon>Eukaryota</taxon>
        <taxon>Viridiplantae</taxon>
        <taxon>Streptophyta</taxon>
        <taxon>Embryophyta</taxon>
        <taxon>Tracheophyta</taxon>
        <taxon>Spermatophyta</taxon>
        <taxon>Magnoliopsida</taxon>
        <taxon>Liliopsida</taxon>
        <taxon>Poales</taxon>
        <taxon>Poaceae</taxon>
        <taxon>BOP clade</taxon>
        <taxon>Pooideae</taxon>
        <taxon>Triticodae</taxon>
        <taxon>Triticeae</taxon>
        <taxon>Triticinae</taxon>
        <taxon>Triticum</taxon>
    </lineage>
</organism>
<dbReference type="Gramene" id="TuG1812G0600002863.01.T02">
    <property type="protein sequence ID" value="TuG1812G0600002863.01.T02"/>
    <property type="gene ID" value="TuG1812G0600002863.01"/>
</dbReference>
<reference evidence="2" key="1">
    <citation type="journal article" date="2013" name="Nature">
        <title>Draft genome of the wheat A-genome progenitor Triticum urartu.</title>
        <authorList>
            <person name="Ling H.Q."/>
            <person name="Zhao S."/>
            <person name="Liu D."/>
            <person name="Wang J."/>
            <person name="Sun H."/>
            <person name="Zhang C."/>
            <person name="Fan H."/>
            <person name="Li D."/>
            <person name="Dong L."/>
            <person name="Tao Y."/>
            <person name="Gao C."/>
            <person name="Wu H."/>
            <person name="Li Y."/>
            <person name="Cui Y."/>
            <person name="Guo X."/>
            <person name="Zheng S."/>
            <person name="Wang B."/>
            <person name="Yu K."/>
            <person name="Liang Q."/>
            <person name="Yang W."/>
            <person name="Lou X."/>
            <person name="Chen J."/>
            <person name="Feng M."/>
            <person name="Jian J."/>
            <person name="Zhang X."/>
            <person name="Luo G."/>
            <person name="Jiang Y."/>
            <person name="Liu J."/>
            <person name="Wang Z."/>
            <person name="Sha Y."/>
            <person name="Zhang B."/>
            <person name="Wu H."/>
            <person name="Tang D."/>
            <person name="Shen Q."/>
            <person name="Xue P."/>
            <person name="Zou S."/>
            <person name="Wang X."/>
            <person name="Liu X."/>
            <person name="Wang F."/>
            <person name="Yang Y."/>
            <person name="An X."/>
            <person name="Dong Z."/>
            <person name="Zhang K."/>
            <person name="Zhang X."/>
            <person name="Luo M.C."/>
            <person name="Dvorak J."/>
            <person name="Tong Y."/>
            <person name="Wang J."/>
            <person name="Yang H."/>
            <person name="Li Z."/>
            <person name="Wang D."/>
            <person name="Zhang A."/>
            <person name="Wang J."/>
        </authorList>
    </citation>
    <scope>NUCLEOTIDE SEQUENCE</scope>
    <source>
        <strain evidence="2">cv. G1812</strain>
    </source>
</reference>
<dbReference type="Proteomes" id="UP000015106">
    <property type="component" value="Chromosome 6"/>
</dbReference>
<evidence type="ECO:0000313" key="1">
    <source>
        <dbReference type="EnsemblPlants" id="TuG1812G0600002863.01.T02"/>
    </source>
</evidence>
<dbReference type="EnsemblPlants" id="TuG1812G0600002863.01.T02">
    <property type="protein sequence ID" value="TuG1812G0600002863.01.T02"/>
    <property type="gene ID" value="TuG1812G0600002863.01"/>
</dbReference>
<accession>A0A8R7QV06</accession>
<reference evidence="1" key="2">
    <citation type="submission" date="2018-03" db="EMBL/GenBank/DDBJ databases">
        <title>The Triticum urartu genome reveals the dynamic nature of wheat genome evolution.</title>
        <authorList>
            <person name="Ling H."/>
            <person name="Ma B."/>
            <person name="Shi X."/>
            <person name="Liu H."/>
            <person name="Dong L."/>
            <person name="Sun H."/>
            <person name="Cao Y."/>
            <person name="Gao Q."/>
            <person name="Zheng S."/>
            <person name="Li Y."/>
            <person name="Yu Y."/>
            <person name="Du H."/>
            <person name="Qi M."/>
            <person name="Li Y."/>
            <person name="Yu H."/>
            <person name="Cui Y."/>
            <person name="Wang N."/>
            <person name="Chen C."/>
            <person name="Wu H."/>
            <person name="Zhao Y."/>
            <person name="Zhang J."/>
            <person name="Li Y."/>
            <person name="Zhou W."/>
            <person name="Zhang B."/>
            <person name="Hu W."/>
            <person name="Eijk M."/>
            <person name="Tang J."/>
            <person name="Witsenboer H."/>
            <person name="Zhao S."/>
            <person name="Li Z."/>
            <person name="Zhang A."/>
            <person name="Wang D."/>
            <person name="Liang C."/>
        </authorList>
    </citation>
    <scope>NUCLEOTIDE SEQUENCE [LARGE SCALE GENOMIC DNA]</scope>
    <source>
        <strain evidence="1">cv. G1812</strain>
    </source>
</reference>
<evidence type="ECO:0000313" key="2">
    <source>
        <dbReference type="Proteomes" id="UP000015106"/>
    </source>
</evidence>
<dbReference type="AlphaFoldDB" id="A0A8R7QV06"/>
<reference evidence="1" key="3">
    <citation type="submission" date="2022-06" db="UniProtKB">
        <authorList>
            <consortium name="EnsemblPlants"/>
        </authorList>
    </citation>
    <scope>IDENTIFICATION</scope>
</reference>
<protein>
    <submittedName>
        <fullName evidence="1">Uncharacterized protein</fullName>
    </submittedName>
</protein>